<name>A0A401IIR6_APHSA</name>
<keyword evidence="1" id="KW-0175">Coiled coil</keyword>
<evidence type="ECO:0008006" key="4">
    <source>
        <dbReference type="Google" id="ProtNLM"/>
    </source>
</evidence>
<evidence type="ECO:0000313" key="3">
    <source>
        <dbReference type="Proteomes" id="UP000287247"/>
    </source>
</evidence>
<accession>A0A401IIR6</accession>
<dbReference type="OrthoDB" id="479613at2"/>
<organism evidence="2 3">
    <name type="scientific">Aphanothece sacrum FPU1</name>
    <dbReference type="NCBI Taxonomy" id="1920663"/>
    <lineage>
        <taxon>Bacteria</taxon>
        <taxon>Bacillati</taxon>
        <taxon>Cyanobacteriota</taxon>
        <taxon>Cyanophyceae</taxon>
        <taxon>Oscillatoriophycideae</taxon>
        <taxon>Chroococcales</taxon>
        <taxon>Aphanothecaceae</taxon>
        <taxon>Aphanothece</taxon>
    </lineage>
</organism>
<feature type="coiled-coil region" evidence="1">
    <location>
        <begin position="100"/>
        <end position="184"/>
    </location>
</feature>
<feature type="coiled-coil region" evidence="1">
    <location>
        <begin position="11"/>
        <end position="38"/>
    </location>
</feature>
<dbReference type="RefSeq" id="WP_124976712.1">
    <property type="nucleotide sequence ID" value="NZ_BDQK01000013.1"/>
</dbReference>
<comment type="caution">
    <text evidence="2">The sequence shown here is derived from an EMBL/GenBank/DDBJ whole genome shotgun (WGS) entry which is preliminary data.</text>
</comment>
<keyword evidence="3" id="KW-1185">Reference proteome</keyword>
<protein>
    <recommendedName>
        <fullName evidence="4">Myosin heavy chain</fullName>
    </recommendedName>
</protein>
<evidence type="ECO:0000313" key="2">
    <source>
        <dbReference type="EMBL" id="GBF81139.1"/>
    </source>
</evidence>
<feature type="coiled-coil region" evidence="1">
    <location>
        <begin position="240"/>
        <end position="329"/>
    </location>
</feature>
<proteinExistence type="predicted"/>
<dbReference type="EMBL" id="BDQK01000013">
    <property type="protein sequence ID" value="GBF81139.1"/>
    <property type="molecule type" value="Genomic_DNA"/>
</dbReference>
<dbReference type="Proteomes" id="UP000287247">
    <property type="component" value="Unassembled WGS sequence"/>
</dbReference>
<evidence type="ECO:0000256" key="1">
    <source>
        <dbReference type="SAM" id="Coils"/>
    </source>
</evidence>
<reference evidence="3" key="1">
    <citation type="submission" date="2017-05" db="EMBL/GenBank/DDBJ databases">
        <title>Physiological properties and genetic analysis related to exopolysaccharide production of fresh-water unicellular cyanobacterium Aphanothece sacrum, Suizenji Nori, that has been cultured as a food source in Japan.</title>
        <authorList>
            <person name="Kanesaki Y."/>
            <person name="Yoshikawa S."/>
            <person name="Ohki K."/>
        </authorList>
    </citation>
    <scope>NUCLEOTIDE SEQUENCE [LARGE SCALE GENOMIC DNA]</scope>
    <source>
        <strain evidence="3">FPU1</strain>
    </source>
</reference>
<dbReference type="AlphaFoldDB" id="A0A401IIR6"/>
<sequence>MTEKINSKSTKAQIMEAYEELMKEKAQLETEIKQLNTSIKKQDKPISNPIKEIVNPESKPIKQEVTMNNNIILTIQNLEKLQASFGSAVSHLSEQLITEASALESLEKVLTEELEELEELYEIDEVKEDSLSTLIDTYEENAKTYQEELSQQQESLEKELEELRKNWQKEKETYTIEKREREQNHFKSKQRDNDEYRYNLELTRKLDQEEYDSQKKVLYQELKEQLATQEKLWKQREETIAKREQDYAEAKVKAENLEQQLEQKIKQGKEEGKGIGYYQAKIKSDLRSKEIEGEKQNYQLRIKSLEETIKNQETRNHSLSQQLESSLKQVQDLAVKAIEGTSNRSSFEAMKEIALEQAKNQPKGK</sequence>
<gene>
    <name evidence="2" type="ORF">AsFPU1_2551</name>
</gene>